<feature type="region of interest" description="Disordered" evidence="1">
    <location>
        <begin position="14"/>
        <end position="50"/>
    </location>
</feature>
<name>A0ABU4L9Y1_9ACTN</name>
<dbReference type="RefSeq" id="WP_267299926.1">
    <property type="nucleotide sequence ID" value="NZ_JAGJBZ010000004.1"/>
</dbReference>
<dbReference type="EMBL" id="JARAVY010000012">
    <property type="protein sequence ID" value="MDX2912574.1"/>
    <property type="molecule type" value="Genomic_DNA"/>
</dbReference>
<reference evidence="2 3" key="1">
    <citation type="journal article" date="2023" name="Microb. Genom.">
        <title>Mesoterricola silvestris gen. nov., sp. nov., Mesoterricola sediminis sp. nov., Geothrix oryzae sp. nov., Geothrix edaphica sp. nov., Geothrix rubra sp. nov., and Geothrix limicola sp. nov., six novel members of Acidobacteriota isolated from soils.</title>
        <authorList>
            <person name="Weisberg A.J."/>
            <person name="Pearce E."/>
            <person name="Kramer C.G."/>
            <person name="Chang J.H."/>
            <person name="Clarke C.R."/>
        </authorList>
    </citation>
    <scope>NUCLEOTIDE SEQUENCE [LARGE SCALE GENOMIC DNA]</scope>
    <source>
        <strain evidence="2 3">NRRL_B-2795</strain>
    </source>
</reference>
<accession>A0ABU4L9Y1</accession>
<gene>
    <name evidence="2" type="ORF">PV517_28360</name>
</gene>
<organism evidence="2 3">
    <name type="scientific">Streptomyces griseiscabiei</name>
    <dbReference type="NCBI Taxonomy" id="2993540"/>
    <lineage>
        <taxon>Bacteria</taxon>
        <taxon>Bacillati</taxon>
        <taxon>Actinomycetota</taxon>
        <taxon>Actinomycetes</taxon>
        <taxon>Kitasatosporales</taxon>
        <taxon>Streptomycetaceae</taxon>
        <taxon>Streptomyces</taxon>
    </lineage>
</organism>
<dbReference type="Proteomes" id="UP001271723">
    <property type="component" value="Unassembled WGS sequence"/>
</dbReference>
<keyword evidence="3" id="KW-1185">Reference proteome</keyword>
<protein>
    <submittedName>
        <fullName evidence="2">Uncharacterized protein</fullName>
    </submittedName>
</protein>
<evidence type="ECO:0000313" key="3">
    <source>
        <dbReference type="Proteomes" id="UP001271723"/>
    </source>
</evidence>
<evidence type="ECO:0000313" key="2">
    <source>
        <dbReference type="EMBL" id="MDX2912574.1"/>
    </source>
</evidence>
<comment type="caution">
    <text evidence="2">The sequence shown here is derived from an EMBL/GenBank/DDBJ whole genome shotgun (WGS) entry which is preliminary data.</text>
</comment>
<proteinExistence type="predicted"/>
<evidence type="ECO:0000256" key="1">
    <source>
        <dbReference type="SAM" id="MobiDB-lite"/>
    </source>
</evidence>
<sequence>MPADPYTVLRALLHAEARRSAPEPTPERAAPEPRRTPATEERPSKRPDRD</sequence>